<reference evidence="1 2" key="1">
    <citation type="submission" date="2019-03" db="EMBL/GenBank/DDBJ databases">
        <title>Deep-cultivation of Planctomycetes and their phenomic and genomic characterization uncovers novel biology.</title>
        <authorList>
            <person name="Wiegand S."/>
            <person name="Jogler M."/>
            <person name="Boedeker C."/>
            <person name="Pinto D."/>
            <person name="Vollmers J."/>
            <person name="Rivas-Marin E."/>
            <person name="Kohn T."/>
            <person name="Peeters S.H."/>
            <person name="Heuer A."/>
            <person name="Rast P."/>
            <person name="Oberbeckmann S."/>
            <person name="Bunk B."/>
            <person name="Jeske O."/>
            <person name="Meyerdierks A."/>
            <person name="Storesund J.E."/>
            <person name="Kallscheuer N."/>
            <person name="Luecker S."/>
            <person name="Lage O.M."/>
            <person name="Pohl T."/>
            <person name="Merkel B.J."/>
            <person name="Hornburger P."/>
            <person name="Mueller R.-W."/>
            <person name="Bruemmer F."/>
            <person name="Labrenz M."/>
            <person name="Spormann A.M."/>
            <person name="Op den Camp H."/>
            <person name="Overmann J."/>
            <person name="Amann R."/>
            <person name="Jetten M.S.M."/>
            <person name="Mascher T."/>
            <person name="Medema M.H."/>
            <person name="Devos D.P."/>
            <person name="Kaster A.-K."/>
            <person name="Ovreas L."/>
            <person name="Rohde M."/>
            <person name="Galperin M.Y."/>
            <person name="Jogler C."/>
        </authorList>
    </citation>
    <scope>NUCLEOTIDE SEQUENCE [LARGE SCALE GENOMIC DNA]</scope>
    <source>
        <strain evidence="1 2">Enr10</strain>
    </source>
</reference>
<gene>
    <name evidence="1" type="ORF">Enr10x_03750</name>
</gene>
<keyword evidence="2" id="KW-1185">Reference proteome</keyword>
<protein>
    <submittedName>
        <fullName evidence="1">Uncharacterized protein</fullName>
    </submittedName>
</protein>
<dbReference type="EMBL" id="CP037421">
    <property type="protein sequence ID" value="QDT25081.1"/>
    <property type="molecule type" value="Genomic_DNA"/>
</dbReference>
<accession>A0A517Q0C7</accession>
<name>A0A517Q0C7_9PLAN</name>
<evidence type="ECO:0000313" key="2">
    <source>
        <dbReference type="Proteomes" id="UP000315647"/>
    </source>
</evidence>
<evidence type="ECO:0000313" key="1">
    <source>
        <dbReference type="EMBL" id="QDT25081.1"/>
    </source>
</evidence>
<dbReference type="Proteomes" id="UP000315647">
    <property type="component" value="Chromosome"/>
</dbReference>
<dbReference type="AlphaFoldDB" id="A0A517Q0C7"/>
<sequence length="124" mass="14042">MSKAALDHFGEFLIQQVRDQSIVHWEMILSGQMKGERSQKLRELLSQCSQEDLRMFQSLLPEIADTVLHYLLQGFDEVEDEIKITVDTGSEQVASLSEASDGLAGELYTEEGWIARFSEYTPGN</sequence>
<proteinExistence type="predicted"/>
<organism evidence="1 2">
    <name type="scientific">Gimesia panareensis</name>
    <dbReference type="NCBI Taxonomy" id="2527978"/>
    <lineage>
        <taxon>Bacteria</taxon>
        <taxon>Pseudomonadati</taxon>
        <taxon>Planctomycetota</taxon>
        <taxon>Planctomycetia</taxon>
        <taxon>Planctomycetales</taxon>
        <taxon>Planctomycetaceae</taxon>
        <taxon>Gimesia</taxon>
    </lineage>
</organism>